<evidence type="ECO:0000259" key="4">
    <source>
        <dbReference type="Pfam" id="PF00582"/>
    </source>
</evidence>
<keyword evidence="2" id="KW-0547">Nucleotide-binding</keyword>
<dbReference type="PANTHER" id="PTHR46268">
    <property type="entry name" value="STRESS RESPONSE PROTEIN NHAX"/>
    <property type="match status" value="1"/>
</dbReference>
<feature type="domain" description="UspA" evidence="4">
    <location>
        <begin position="146"/>
        <end position="281"/>
    </location>
</feature>
<feature type="domain" description="UspA" evidence="4">
    <location>
        <begin position="4"/>
        <end position="134"/>
    </location>
</feature>
<dbReference type="InterPro" id="IPR014729">
    <property type="entry name" value="Rossmann-like_a/b/a_fold"/>
</dbReference>
<evidence type="ECO:0000256" key="3">
    <source>
        <dbReference type="ARBA" id="ARBA00022840"/>
    </source>
</evidence>
<dbReference type="InterPro" id="IPR006016">
    <property type="entry name" value="UspA"/>
</dbReference>
<reference evidence="5 6" key="1">
    <citation type="submission" date="2023-04" db="EMBL/GenBank/DDBJ databases">
        <title>Draft genome sequence of Saccharopolyspora sp. TS4A08 isolated from sweet potato rhizospheric soil.</title>
        <authorList>
            <person name="Suksaard P."/>
            <person name="Duangmal K."/>
        </authorList>
    </citation>
    <scope>NUCLEOTIDE SEQUENCE [LARGE SCALE GENOMIC DNA]</scope>
    <source>
        <strain evidence="5 6">TS4A08</strain>
    </source>
</reference>
<accession>A0ABT6PR44</accession>
<keyword evidence="3" id="KW-0067">ATP-binding</keyword>
<dbReference type="Pfam" id="PF00582">
    <property type="entry name" value="Usp"/>
    <property type="match status" value="2"/>
</dbReference>
<evidence type="ECO:0000313" key="5">
    <source>
        <dbReference type="EMBL" id="MDI2030477.1"/>
    </source>
</evidence>
<evidence type="ECO:0000256" key="2">
    <source>
        <dbReference type="ARBA" id="ARBA00022741"/>
    </source>
</evidence>
<evidence type="ECO:0000256" key="1">
    <source>
        <dbReference type="ARBA" id="ARBA00008791"/>
    </source>
</evidence>
<dbReference type="PANTHER" id="PTHR46268:SF27">
    <property type="entry name" value="UNIVERSAL STRESS PROTEIN RV2623"/>
    <property type="match status" value="1"/>
</dbReference>
<dbReference type="InterPro" id="IPR006015">
    <property type="entry name" value="Universal_stress_UspA"/>
</dbReference>
<keyword evidence="6" id="KW-1185">Reference proteome</keyword>
<dbReference type="EMBL" id="JASAOF010000011">
    <property type="protein sequence ID" value="MDI2030477.1"/>
    <property type="molecule type" value="Genomic_DNA"/>
</dbReference>
<dbReference type="SUPFAM" id="SSF52402">
    <property type="entry name" value="Adenine nucleotide alpha hydrolases-like"/>
    <property type="match status" value="2"/>
</dbReference>
<dbReference type="Proteomes" id="UP001237595">
    <property type="component" value="Unassembled WGS sequence"/>
</dbReference>
<sequence>MREVVGIDGSEPALEAARWAAVDARVHRRPLRLVCAVPRAPQLAEAGSGAIVAERPGWLARAVTAARAAADGVEIEQELRHGSPGEVLLEESQRSQRLVVGARGLNEFTGVRLVLGSTAELVAMRSRCPVVVVPEAAGHERPRTGPIIVGVDGSKVGEPALAAAYEEASVRAAPLVAVHVWSDVATDGWFAAGSADWDLIRDDQERVLAERLAGWQEKYPDVAVERVVARDRPVRFLVEHGAQAQLLVVGSRGRGGITGMLIGSTSRALLHCAPCPVLVVRADEP</sequence>
<proteinExistence type="inferred from homology"/>
<evidence type="ECO:0000313" key="6">
    <source>
        <dbReference type="Proteomes" id="UP001237595"/>
    </source>
</evidence>
<name>A0ABT6PR44_9PSEU</name>
<dbReference type="Gene3D" id="3.40.50.620">
    <property type="entry name" value="HUPs"/>
    <property type="match status" value="2"/>
</dbReference>
<gene>
    <name evidence="5" type="ORF">QFW96_17730</name>
</gene>
<protein>
    <submittedName>
        <fullName evidence="5">Universal stress protein</fullName>
    </submittedName>
</protein>
<comment type="similarity">
    <text evidence="1">Belongs to the universal stress protein A family.</text>
</comment>
<dbReference type="RefSeq" id="WP_281456793.1">
    <property type="nucleotide sequence ID" value="NZ_JASAOF010000011.1"/>
</dbReference>
<organism evidence="5 6">
    <name type="scientific">Saccharopolyspora ipomoeae</name>
    <dbReference type="NCBI Taxonomy" id="3042027"/>
    <lineage>
        <taxon>Bacteria</taxon>
        <taxon>Bacillati</taxon>
        <taxon>Actinomycetota</taxon>
        <taxon>Actinomycetes</taxon>
        <taxon>Pseudonocardiales</taxon>
        <taxon>Pseudonocardiaceae</taxon>
        <taxon>Saccharopolyspora</taxon>
    </lineage>
</organism>
<dbReference type="PRINTS" id="PR01438">
    <property type="entry name" value="UNVRSLSTRESS"/>
</dbReference>
<comment type="caution">
    <text evidence="5">The sequence shown here is derived from an EMBL/GenBank/DDBJ whole genome shotgun (WGS) entry which is preliminary data.</text>
</comment>